<dbReference type="Pfam" id="PF00209">
    <property type="entry name" value="SNF"/>
    <property type="match status" value="1"/>
</dbReference>
<protein>
    <submittedName>
        <fullName evidence="7">Uncharacterized protein</fullName>
    </submittedName>
</protein>
<dbReference type="SUPFAM" id="SSF161070">
    <property type="entry name" value="SNF-like"/>
    <property type="match status" value="1"/>
</dbReference>
<evidence type="ECO:0000256" key="6">
    <source>
        <dbReference type="SAM" id="Phobius"/>
    </source>
</evidence>
<evidence type="ECO:0000256" key="5">
    <source>
        <dbReference type="ARBA" id="ARBA00023136"/>
    </source>
</evidence>
<dbReference type="Proteomes" id="UP001209878">
    <property type="component" value="Unassembled WGS sequence"/>
</dbReference>
<dbReference type="AlphaFoldDB" id="A0AAD9JR90"/>
<accession>A0AAD9JR90</accession>
<keyword evidence="8" id="KW-1185">Reference proteome</keyword>
<evidence type="ECO:0000256" key="1">
    <source>
        <dbReference type="ARBA" id="ARBA00004141"/>
    </source>
</evidence>
<dbReference type="GO" id="GO:0089718">
    <property type="term" value="P:amino acid import across plasma membrane"/>
    <property type="evidence" value="ECO:0007669"/>
    <property type="project" value="TreeGrafter"/>
</dbReference>
<dbReference type="GO" id="GO:0005283">
    <property type="term" value="F:amino acid:sodium symporter activity"/>
    <property type="evidence" value="ECO:0007669"/>
    <property type="project" value="TreeGrafter"/>
</dbReference>
<evidence type="ECO:0000313" key="7">
    <source>
        <dbReference type="EMBL" id="KAK2157893.1"/>
    </source>
</evidence>
<keyword evidence="4 6" id="KW-1133">Transmembrane helix</keyword>
<evidence type="ECO:0000256" key="3">
    <source>
        <dbReference type="ARBA" id="ARBA00022692"/>
    </source>
</evidence>
<organism evidence="7 8">
    <name type="scientific">Ridgeia piscesae</name>
    <name type="common">Tubeworm</name>
    <dbReference type="NCBI Taxonomy" id="27915"/>
    <lineage>
        <taxon>Eukaryota</taxon>
        <taxon>Metazoa</taxon>
        <taxon>Spiralia</taxon>
        <taxon>Lophotrochozoa</taxon>
        <taxon>Annelida</taxon>
        <taxon>Polychaeta</taxon>
        <taxon>Sedentaria</taxon>
        <taxon>Canalipalpata</taxon>
        <taxon>Sabellida</taxon>
        <taxon>Siboglinidae</taxon>
        <taxon>Ridgeia</taxon>
    </lineage>
</organism>
<dbReference type="InterPro" id="IPR037272">
    <property type="entry name" value="SNS_sf"/>
</dbReference>
<keyword evidence="2" id="KW-0813">Transport</keyword>
<dbReference type="GO" id="GO:0005886">
    <property type="term" value="C:plasma membrane"/>
    <property type="evidence" value="ECO:0007669"/>
    <property type="project" value="TreeGrafter"/>
</dbReference>
<reference evidence="7" key="1">
    <citation type="journal article" date="2023" name="Mol. Biol. Evol.">
        <title>Third-Generation Sequencing Reveals the Adaptive Role of the Epigenome in Three Deep-Sea Polychaetes.</title>
        <authorList>
            <person name="Perez M."/>
            <person name="Aroh O."/>
            <person name="Sun Y."/>
            <person name="Lan Y."/>
            <person name="Juniper S.K."/>
            <person name="Young C.R."/>
            <person name="Angers B."/>
            <person name="Qian P.Y."/>
        </authorList>
    </citation>
    <scope>NUCLEOTIDE SEQUENCE</scope>
    <source>
        <strain evidence="7">R07B-5</strain>
    </source>
</reference>
<gene>
    <name evidence="7" type="ORF">NP493_1843g00014</name>
</gene>
<keyword evidence="5 6" id="KW-0472">Membrane</keyword>
<name>A0AAD9JR90_RIDPI</name>
<dbReference type="EMBL" id="JAODUO010001842">
    <property type="protein sequence ID" value="KAK2157893.1"/>
    <property type="molecule type" value="Genomic_DNA"/>
</dbReference>
<dbReference type="PANTHER" id="PTHR11616:SF241">
    <property type="entry name" value="SODIUM- AND CHLORIDE-DEPENDENT GLYCINE TRANSPORTER 2"/>
    <property type="match status" value="1"/>
</dbReference>
<dbReference type="InterPro" id="IPR000175">
    <property type="entry name" value="Na/ntran_symport"/>
</dbReference>
<dbReference type="PROSITE" id="PS50267">
    <property type="entry name" value="NA_NEUROTRAN_SYMP_3"/>
    <property type="match status" value="1"/>
</dbReference>
<dbReference type="PANTHER" id="PTHR11616">
    <property type="entry name" value="SODIUM/CHLORIDE DEPENDENT TRANSPORTER"/>
    <property type="match status" value="1"/>
</dbReference>
<evidence type="ECO:0000256" key="2">
    <source>
        <dbReference type="ARBA" id="ARBA00022448"/>
    </source>
</evidence>
<evidence type="ECO:0000256" key="4">
    <source>
        <dbReference type="ARBA" id="ARBA00022989"/>
    </source>
</evidence>
<sequence>MFLLGKCCQCAVLYVSGSVNEGAGNIKWHLALCLLLDQVLGKGNGISRSSMVVSATATFPYVVLIILLIRNVTLEGAIDGIKF</sequence>
<comment type="subcellular location">
    <subcellularLocation>
        <location evidence="1">Membrane</location>
        <topology evidence="1">Multi-pass membrane protein</topology>
    </subcellularLocation>
</comment>
<proteinExistence type="predicted"/>
<comment type="caution">
    <text evidence="7">The sequence shown here is derived from an EMBL/GenBank/DDBJ whole genome shotgun (WGS) entry which is preliminary data.</text>
</comment>
<keyword evidence="3 6" id="KW-0812">Transmembrane</keyword>
<feature type="transmembrane region" description="Helical" evidence="6">
    <location>
        <begin position="51"/>
        <end position="69"/>
    </location>
</feature>
<evidence type="ECO:0000313" key="8">
    <source>
        <dbReference type="Proteomes" id="UP001209878"/>
    </source>
</evidence>